<dbReference type="EMBL" id="CAJZBQ010000058">
    <property type="protein sequence ID" value="CAG9334557.1"/>
    <property type="molecule type" value="Genomic_DNA"/>
</dbReference>
<dbReference type="Proteomes" id="UP001162131">
    <property type="component" value="Unassembled WGS sequence"/>
</dbReference>
<dbReference type="InterPro" id="IPR039755">
    <property type="entry name" value="TBC1D23"/>
</dbReference>
<dbReference type="PANTHER" id="PTHR13297:SF5">
    <property type="entry name" value="TBC1 DOMAIN FAMILY MEMBER 23"/>
    <property type="match status" value="1"/>
</dbReference>
<comment type="caution">
    <text evidence="2">The sequence shown here is derived from an EMBL/GenBank/DDBJ whole genome shotgun (WGS) entry which is preliminary data.</text>
</comment>
<gene>
    <name evidence="2" type="ORF">BSTOLATCC_MIC61169</name>
</gene>
<accession>A0AAU9KMK0</accession>
<protein>
    <recommendedName>
        <fullName evidence="1">Rab-GAP TBC domain-containing protein</fullName>
    </recommendedName>
</protein>
<dbReference type="GO" id="GO:0005829">
    <property type="term" value="C:cytosol"/>
    <property type="evidence" value="ECO:0007669"/>
    <property type="project" value="GOC"/>
</dbReference>
<evidence type="ECO:0000313" key="2">
    <source>
        <dbReference type="EMBL" id="CAG9334557.1"/>
    </source>
</evidence>
<dbReference type="InterPro" id="IPR000195">
    <property type="entry name" value="Rab-GAP-TBC_dom"/>
</dbReference>
<dbReference type="Gene3D" id="1.10.8.270">
    <property type="entry name" value="putative rabgap domain of human tbc1 domain family member 14 like domains"/>
    <property type="match status" value="1"/>
</dbReference>
<reference evidence="2" key="1">
    <citation type="submission" date="2021-09" db="EMBL/GenBank/DDBJ databases">
        <authorList>
            <consortium name="AG Swart"/>
            <person name="Singh M."/>
            <person name="Singh A."/>
            <person name="Seah K."/>
            <person name="Emmerich C."/>
        </authorList>
    </citation>
    <scope>NUCLEOTIDE SEQUENCE</scope>
    <source>
        <strain evidence="2">ATCC30299</strain>
    </source>
</reference>
<sequence>MEYFDETSNWLDKPLFHLLNIENAPEIIINPFLDLENQRTINIDAERTKPDVLTPDETFQLKQILTFYCKEEKILYKQGMNEIMAPFIISCRFGVTLSQAYFCFKKLISLCLPTMFEDTTFRPIQGLFVILKLLMKYHSPEIFTFFTKKEITPEVFATSWFLTLFSSRIQNIEILFSLWEQIIIEKDMFFPCFFALALLDHNKTEILKSNEFMPKIISKFQIESYDCLNTMLEKARNMKRYMPRSMRIRLKKYNIYKLESINQLVRKLSRSPSLPLLPKEVVLRTYPQEFVCKCDNNSCSWCTHQDPDPPLIILDCRSPDEQSFGCLPNTALIDPQYWEGAASIESIVNQYSNEKGVFHISLLGSQFIYEKSQENEETENSAKMIKKLFQNFTESGFPYISIIEGGYKLCHEAIIRRSLSLQSHNISLCKECVVLNSSSERNSTKLKELKEKIIGNVQSQVKDSLINQRRISREESIKIFNDLKSTAEKIQIDLSLKHYECRKYNKNLGSCYPEEYILLLDSNYLILATPLNEETGIVVEKRHIKDLQKITSIKNSPKTLTFSFFEQKKRSFTMKSKKEAKAVIKQLTGLYNLFKQTRNVESL</sequence>
<dbReference type="Gene3D" id="1.10.472.80">
    <property type="entry name" value="Ypt/Rab-GAP domain of gyp1p, domain 3"/>
    <property type="match status" value="1"/>
</dbReference>
<dbReference type="SMART" id="SM00164">
    <property type="entry name" value="TBC"/>
    <property type="match status" value="1"/>
</dbReference>
<dbReference type="Pfam" id="PF00566">
    <property type="entry name" value="RabGAP-TBC"/>
    <property type="match status" value="1"/>
</dbReference>
<name>A0AAU9KMK0_9CILI</name>
<dbReference type="GO" id="GO:0042147">
    <property type="term" value="P:retrograde transport, endosome to Golgi"/>
    <property type="evidence" value="ECO:0007669"/>
    <property type="project" value="InterPro"/>
</dbReference>
<dbReference type="AlphaFoldDB" id="A0AAU9KMK0"/>
<organism evidence="2 3">
    <name type="scientific">Blepharisma stoltei</name>
    <dbReference type="NCBI Taxonomy" id="1481888"/>
    <lineage>
        <taxon>Eukaryota</taxon>
        <taxon>Sar</taxon>
        <taxon>Alveolata</taxon>
        <taxon>Ciliophora</taxon>
        <taxon>Postciliodesmatophora</taxon>
        <taxon>Heterotrichea</taxon>
        <taxon>Heterotrichida</taxon>
        <taxon>Blepharismidae</taxon>
        <taxon>Blepharisma</taxon>
    </lineage>
</organism>
<evidence type="ECO:0000313" key="3">
    <source>
        <dbReference type="Proteomes" id="UP001162131"/>
    </source>
</evidence>
<dbReference type="GO" id="GO:0099041">
    <property type="term" value="P:vesicle tethering to Golgi"/>
    <property type="evidence" value="ECO:0007669"/>
    <property type="project" value="TreeGrafter"/>
</dbReference>
<dbReference type="PANTHER" id="PTHR13297">
    <property type="entry name" value="TBC1 DOMAIN FAMILY MEMBER 23-RELATED"/>
    <property type="match status" value="1"/>
</dbReference>
<proteinExistence type="predicted"/>
<dbReference type="PROSITE" id="PS50086">
    <property type="entry name" value="TBC_RABGAP"/>
    <property type="match status" value="1"/>
</dbReference>
<feature type="domain" description="Rab-GAP TBC" evidence="1">
    <location>
        <begin position="1"/>
        <end position="186"/>
    </location>
</feature>
<dbReference type="InterPro" id="IPR035969">
    <property type="entry name" value="Rab-GAP_TBC_sf"/>
</dbReference>
<keyword evidence="3" id="KW-1185">Reference proteome</keyword>
<dbReference type="GO" id="GO:0005802">
    <property type="term" value="C:trans-Golgi network"/>
    <property type="evidence" value="ECO:0007669"/>
    <property type="project" value="TreeGrafter"/>
</dbReference>
<dbReference type="SUPFAM" id="SSF47923">
    <property type="entry name" value="Ypt/Rab-GAP domain of gyp1p"/>
    <property type="match status" value="2"/>
</dbReference>
<evidence type="ECO:0000259" key="1">
    <source>
        <dbReference type="PROSITE" id="PS50086"/>
    </source>
</evidence>